<name>A0A9D0ZQJ4_9FIRM</name>
<reference evidence="2" key="2">
    <citation type="journal article" date="2021" name="PeerJ">
        <title>Extensive microbial diversity within the chicken gut microbiome revealed by metagenomics and culture.</title>
        <authorList>
            <person name="Gilroy R."/>
            <person name="Ravi A."/>
            <person name="Getino M."/>
            <person name="Pursley I."/>
            <person name="Horton D.L."/>
            <person name="Alikhan N.F."/>
            <person name="Baker D."/>
            <person name="Gharbi K."/>
            <person name="Hall N."/>
            <person name="Watson M."/>
            <person name="Adriaenssens E.M."/>
            <person name="Foster-Nyarko E."/>
            <person name="Jarju S."/>
            <person name="Secka A."/>
            <person name="Antonio M."/>
            <person name="Oren A."/>
            <person name="Chaudhuri R.R."/>
            <person name="La Ragione R."/>
            <person name="Hildebrand F."/>
            <person name="Pallen M.J."/>
        </authorList>
    </citation>
    <scope>NUCLEOTIDE SEQUENCE</scope>
    <source>
        <strain evidence="2">ChiSjej6B24-2974</strain>
    </source>
</reference>
<protein>
    <submittedName>
        <fullName evidence="2">SoxR reducing system RseC family protein</fullName>
    </submittedName>
</protein>
<gene>
    <name evidence="2" type="ORF">IAA52_11050</name>
</gene>
<dbReference type="PANTHER" id="PTHR35867">
    <property type="entry name" value="PROTEIN RSEC"/>
    <property type="match status" value="1"/>
</dbReference>
<keyword evidence="1" id="KW-0472">Membrane</keyword>
<sequence length="131" mass="14410">MKREATVIEVDGRLMAEVVRTEACQQCRACQFGQTASVRVELPEGDFHPGDTVELTLEEGRFTRASLLAYGLPVLLLFAGLLAAAFFGLTEVWQAVCALAGLGIGLLIIKILEPRLRQLRPGVRPCEKREE</sequence>
<dbReference type="Proteomes" id="UP000824260">
    <property type="component" value="Unassembled WGS sequence"/>
</dbReference>
<comment type="caution">
    <text evidence="2">The sequence shown here is derived from an EMBL/GenBank/DDBJ whole genome shotgun (WGS) entry which is preliminary data.</text>
</comment>
<feature type="transmembrane region" description="Helical" evidence="1">
    <location>
        <begin position="93"/>
        <end position="112"/>
    </location>
</feature>
<reference evidence="2" key="1">
    <citation type="submission" date="2020-10" db="EMBL/GenBank/DDBJ databases">
        <authorList>
            <person name="Gilroy R."/>
        </authorList>
    </citation>
    <scope>NUCLEOTIDE SEQUENCE</scope>
    <source>
        <strain evidence="2">ChiSjej6B24-2974</strain>
    </source>
</reference>
<accession>A0A9D0ZQJ4</accession>
<organism evidence="2 3">
    <name type="scientific">Candidatus Pullichristensenella stercorigallinarum</name>
    <dbReference type="NCBI Taxonomy" id="2840909"/>
    <lineage>
        <taxon>Bacteria</taxon>
        <taxon>Bacillati</taxon>
        <taxon>Bacillota</taxon>
        <taxon>Clostridia</taxon>
        <taxon>Candidatus Pullichristensenella</taxon>
    </lineage>
</organism>
<dbReference type="InterPro" id="IPR007359">
    <property type="entry name" value="SigmaE_reg_RseC_MucC"/>
</dbReference>
<dbReference type="PANTHER" id="PTHR35867:SF1">
    <property type="entry name" value="PROTEIN RSEC"/>
    <property type="match status" value="1"/>
</dbReference>
<evidence type="ECO:0000313" key="3">
    <source>
        <dbReference type="Proteomes" id="UP000824260"/>
    </source>
</evidence>
<dbReference type="Pfam" id="PF04246">
    <property type="entry name" value="RseC_MucC"/>
    <property type="match status" value="1"/>
</dbReference>
<proteinExistence type="predicted"/>
<dbReference type="AlphaFoldDB" id="A0A9D0ZQJ4"/>
<dbReference type="EMBL" id="DVFZ01000103">
    <property type="protein sequence ID" value="HIQ83624.1"/>
    <property type="molecule type" value="Genomic_DNA"/>
</dbReference>
<keyword evidence="1" id="KW-1133">Transmembrane helix</keyword>
<evidence type="ECO:0000256" key="1">
    <source>
        <dbReference type="SAM" id="Phobius"/>
    </source>
</evidence>
<evidence type="ECO:0000313" key="2">
    <source>
        <dbReference type="EMBL" id="HIQ83624.1"/>
    </source>
</evidence>
<keyword evidence="1" id="KW-0812">Transmembrane</keyword>
<feature type="transmembrane region" description="Helical" evidence="1">
    <location>
        <begin position="67"/>
        <end position="87"/>
    </location>
</feature>